<dbReference type="EMBL" id="HACA01015994">
    <property type="protein sequence ID" value="CDW33355.1"/>
    <property type="molecule type" value="Transcribed_RNA"/>
</dbReference>
<organism evidence="1">
    <name type="scientific">Lepeophtheirus salmonis</name>
    <name type="common">Salmon louse</name>
    <name type="synonym">Caligus salmonis</name>
    <dbReference type="NCBI Taxonomy" id="72036"/>
    <lineage>
        <taxon>Eukaryota</taxon>
        <taxon>Metazoa</taxon>
        <taxon>Ecdysozoa</taxon>
        <taxon>Arthropoda</taxon>
        <taxon>Crustacea</taxon>
        <taxon>Multicrustacea</taxon>
        <taxon>Hexanauplia</taxon>
        <taxon>Copepoda</taxon>
        <taxon>Siphonostomatoida</taxon>
        <taxon>Caligidae</taxon>
        <taxon>Lepeophtheirus</taxon>
    </lineage>
</organism>
<sequence length="25" mass="2790">MAWYLSYESAGHLFIESSGTTHACK</sequence>
<proteinExistence type="predicted"/>
<evidence type="ECO:0000313" key="1">
    <source>
        <dbReference type="EMBL" id="CDW33355.1"/>
    </source>
</evidence>
<name>A0A0K2U5Q7_LEPSM</name>
<reference evidence="1" key="1">
    <citation type="submission" date="2014-05" db="EMBL/GenBank/DDBJ databases">
        <authorList>
            <person name="Chronopoulou M."/>
        </authorList>
    </citation>
    <scope>NUCLEOTIDE SEQUENCE</scope>
    <source>
        <tissue evidence="1">Whole organism</tissue>
    </source>
</reference>
<accession>A0A0K2U5Q7</accession>
<dbReference type="AlphaFoldDB" id="A0A0K2U5Q7"/>
<protein>
    <submittedName>
        <fullName evidence="1">Uncharacterized protein</fullName>
    </submittedName>
</protein>